<dbReference type="Gene3D" id="2.40.50.40">
    <property type="match status" value="1"/>
</dbReference>
<evidence type="ECO:0000256" key="1">
    <source>
        <dbReference type="SAM" id="MobiDB-lite"/>
    </source>
</evidence>
<accession>M4BNR2</accession>
<evidence type="ECO:0000313" key="2">
    <source>
        <dbReference type="EnsemblProtists" id="HpaP808050"/>
    </source>
</evidence>
<dbReference type="HOGENOM" id="CLU_722510_0_0_1"/>
<name>M4BNR2_HYAAE</name>
<sequence>MLSVQPEAGAAQPGPRVSESASSDGGCGPRAGESCVGEVVTGDMVVAGFGDSSAEGEDEPTPKRRRVHQGQDTMVADQPESCIAQTGPRASESASSDGYFVRMVAAGVGDSRSEEEEDATPKRRRLRRGNQITTDDADGEEEEYPEYTVARINDRRGSMGARQYLVQWEDKTAEWKCARELSNCADLVKTCDRYLERHPDRLRSYVEFISMDVPSIKLMADSPKDDCAFHALQMELELMGGMDRQAAELGRLDEDYRRRMAINDSGRFGGLKFGHLKKFLRDEFPRTGWTVCRKAFMNNWYTGVGTGPLGIAQLAWRTKDPLEDGTYLVYALKPSQRGHCIAMQKMGDSIVVREDGSTFGIMTQTWMRRICFVRKILLQLAPE</sequence>
<dbReference type="EMBL" id="JH598467">
    <property type="status" value="NOT_ANNOTATED_CDS"/>
    <property type="molecule type" value="Genomic_DNA"/>
</dbReference>
<dbReference type="Proteomes" id="UP000011713">
    <property type="component" value="Unassembled WGS sequence"/>
</dbReference>
<dbReference type="CDD" id="cd00024">
    <property type="entry name" value="CD_CSD"/>
    <property type="match status" value="1"/>
</dbReference>
<keyword evidence="3" id="KW-1185">Reference proteome</keyword>
<protein>
    <recommendedName>
        <fullName evidence="4">Chromo domain-containing protein</fullName>
    </recommendedName>
</protein>
<dbReference type="SUPFAM" id="SSF54160">
    <property type="entry name" value="Chromo domain-like"/>
    <property type="match status" value="1"/>
</dbReference>
<dbReference type="InParanoid" id="M4BNR2"/>
<dbReference type="AlphaFoldDB" id="M4BNR2"/>
<feature type="region of interest" description="Disordered" evidence="1">
    <location>
        <begin position="1"/>
        <end position="144"/>
    </location>
</feature>
<reference evidence="2" key="2">
    <citation type="submission" date="2015-06" db="UniProtKB">
        <authorList>
            <consortium name="EnsemblProtists"/>
        </authorList>
    </citation>
    <scope>IDENTIFICATION</scope>
    <source>
        <strain evidence="2">Emoy2</strain>
    </source>
</reference>
<proteinExistence type="predicted"/>
<dbReference type="EnsemblProtists" id="HpaT808050">
    <property type="protein sequence ID" value="HpaP808050"/>
    <property type="gene ID" value="HpaG808050"/>
</dbReference>
<reference evidence="3" key="1">
    <citation type="journal article" date="2010" name="Science">
        <title>Signatures of adaptation to obligate biotrophy in the Hyaloperonospora arabidopsidis genome.</title>
        <authorList>
            <person name="Baxter L."/>
            <person name="Tripathy S."/>
            <person name="Ishaque N."/>
            <person name="Boot N."/>
            <person name="Cabral A."/>
            <person name="Kemen E."/>
            <person name="Thines M."/>
            <person name="Ah-Fong A."/>
            <person name="Anderson R."/>
            <person name="Badejoko W."/>
            <person name="Bittner-Eddy P."/>
            <person name="Boore J.L."/>
            <person name="Chibucos M.C."/>
            <person name="Coates M."/>
            <person name="Dehal P."/>
            <person name="Delehaunty K."/>
            <person name="Dong S."/>
            <person name="Downton P."/>
            <person name="Dumas B."/>
            <person name="Fabro G."/>
            <person name="Fronick C."/>
            <person name="Fuerstenberg S.I."/>
            <person name="Fulton L."/>
            <person name="Gaulin E."/>
            <person name="Govers F."/>
            <person name="Hughes L."/>
            <person name="Humphray S."/>
            <person name="Jiang R.H."/>
            <person name="Judelson H."/>
            <person name="Kamoun S."/>
            <person name="Kyung K."/>
            <person name="Meijer H."/>
            <person name="Minx P."/>
            <person name="Morris P."/>
            <person name="Nelson J."/>
            <person name="Phuntumart V."/>
            <person name="Qutob D."/>
            <person name="Rehmany A."/>
            <person name="Rougon-Cardoso A."/>
            <person name="Ryden P."/>
            <person name="Torto-Alalibo T."/>
            <person name="Studholme D."/>
            <person name="Wang Y."/>
            <person name="Win J."/>
            <person name="Wood J."/>
            <person name="Clifton S.W."/>
            <person name="Rogers J."/>
            <person name="Van den Ackerveken G."/>
            <person name="Jones J.D."/>
            <person name="McDowell J.M."/>
            <person name="Beynon J."/>
            <person name="Tyler B.M."/>
        </authorList>
    </citation>
    <scope>NUCLEOTIDE SEQUENCE [LARGE SCALE GENOMIC DNA]</scope>
    <source>
        <strain evidence="3">Emoy2</strain>
    </source>
</reference>
<dbReference type="OMA" id="RRRMAIN"/>
<evidence type="ECO:0008006" key="4">
    <source>
        <dbReference type="Google" id="ProtNLM"/>
    </source>
</evidence>
<evidence type="ECO:0000313" key="3">
    <source>
        <dbReference type="Proteomes" id="UP000011713"/>
    </source>
</evidence>
<feature type="compositionally biased region" description="Acidic residues" evidence="1">
    <location>
        <begin position="135"/>
        <end position="144"/>
    </location>
</feature>
<organism evidence="2 3">
    <name type="scientific">Hyaloperonospora arabidopsidis (strain Emoy2)</name>
    <name type="common">Downy mildew agent</name>
    <name type="synonym">Peronospora arabidopsidis</name>
    <dbReference type="NCBI Taxonomy" id="559515"/>
    <lineage>
        <taxon>Eukaryota</taxon>
        <taxon>Sar</taxon>
        <taxon>Stramenopiles</taxon>
        <taxon>Oomycota</taxon>
        <taxon>Peronosporomycetes</taxon>
        <taxon>Peronosporales</taxon>
        <taxon>Peronosporaceae</taxon>
        <taxon>Hyaloperonospora</taxon>
    </lineage>
</organism>
<dbReference type="InterPro" id="IPR016197">
    <property type="entry name" value="Chromo-like_dom_sf"/>
</dbReference>
<dbReference type="VEuPathDB" id="FungiDB:HpaG808050"/>